<dbReference type="Gene3D" id="1.10.630.10">
    <property type="entry name" value="Cytochrome P450"/>
    <property type="match status" value="1"/>
</dbReference>
<accession>A0A0D2LJQ5</accession>
<dbReference type="Proteomes" id="UP000054270">
    <property type="component" value="Unassembled WGS sequence"/>
</dbReference>
<evidence type="ECO:0000256" key="4">
    <source>
        <dbReference type="ARBA" id="ARBA00010617"/>
    </source>
</evidence>
<dbReference type="PRINTS" id="PR00385">
    <property type="entry name" value="P450"/>
</dbReference>
<evidence type="ECO:0000256" key="10">
    <source>
        <dbReference type="ARBA" id="ARBA00023004"/>
    </source>
</evidence>
<dbReference type="GO" id="GO:0004497">
    <property type="term" value="F:monooxygenase activity"/>
    <property type="evidence" value="ECO:0007669"/>
    <property type="project" value="UniProtKB-KW"/>
</dbReference>
<dbReference type="AlphaFoldDB" id="A0A0D2LJQ5"/>
<evidence type="ECO:0000256" key="1">
    <source>
        <dbReference type="ARBA" id="ARBA00001971"/>
    </source>
</evidence>
<evidence type="ECO:0000256" key="3">
    <source>
        <dbReference type="ARBA" id="ARBA00004721"/>
    </source>
</evidence>
<gene>
    <name evidence="15" type="ORF">HYPSUDRAFT_34176</name>
</gene>
<keyword evidence="5 13" id="KW-0349">Heme</keyword>
<dbReference type="InterPro" id="IPR002401">
    <property type="entry name" value="Cyt_P450_E_grp-I"/>
</dbReference>
<feature type="binding site" description="axial binding residue" evidence="13">
    <location>
        <position position="486"/>
    </location>
    <ligand>
        <name>heme</name>
        <dbReference type="ChEBI" id="CHEBI:30413"/>
    </ligand>
    <ligandPart>
        <name>Fe</name>
        <dbReference type="ChEBI" id="CHEBI:18248"/>
    </ligandPart>
</feature>
<proteinExistence type="inferred from homology"/>
<keyword evidence="11" id="KW-0503">Monooxygenase</keyword>
<evidence type="ECO:0000256" key="14">
    <source>
        <dbReference type="SAM" id="SignalP"/>
    </source>
</evidence>
<feature type="chain" id="PRO_5002247085" description="Cytochrome P450" evidence="14">
    <location>
        <begin position="27"/>
        <end position="545"/>
    </location>
</feature>
<dbReference type="GO" id="GO:0020037">
    <property type="term" value="F:heme binding"/>
    <property type="evidence" value="ECO:0007669"/>
    <property type="project" value="InterPro"/>
</dbReference>
<dbReference type="InterPro" id="IPR001128">
    <property type="entry name" value="Cyt_P450"/>
</dbReference>
<evidence type="ECO:0000313" key="15">
    <source>
        <dbReference type="EMBL" id="KJA27942.1"/>
    </source>
</evidence>
<dbReference type="EMBL" id="KN817522">
    <property type="protein sequence ID" value="KJA27942.1"/>
    <property type="molecule type" value="Genomic_DNA"/>
</dbReference>
<keyword evidence="8" id="KW-1133">Transmembrane helix</keyword>
<dbReference type="Pfam" id="PF00067">
    <property type="entry name" value="p450"/>
    <property type="match status" value="1"/>
</dbReference>
<feature type="signal peptide" evidence="14">
    <location>
        <begin position="1"/>
        <end position="26"/>
    </location>
</feature>
<comment type="pathway">
    <text evidence="3">Secondary metabolite biosynthesis; terpenoid biosynthesis.</text>
</comment>
<comment type="similarity">
    <text evidence="4">Belongs to the cytochrome P450 family.</text>
</comment>
<dbReference type="GO" id="GO:0016705">
    <property type="term" value="F:oxidoreductase activity, acting on paired donors, with incorporation or reduction of molecular oxygen"/>
    <property type="evidence" value="ECO:0007669"/>
    <property type="project" value="InterPro"/>
</dbReference>
<dbReference type="InterPro" id="IPR036396">
    <property type="entry name" value="Cyt_P450_sf"/>
</dbReference>
<evidence type="ECO:0008006" key="17">
    <source>
        <dbReference type="Google" id="ProtNLM"/>
    </source>
</evidence>
<evidence type="ECO:0000256" key="9">
    <source>
        <dbReference type="ARBA" id="ARBA00023002"/>
    </source>
</evidence>
<dbReference type="CDD" id="cd11069">
    <property type="entry name" value="CYP_FUM15-like"/>
    <property type="match status" value="1"/>
</dbReference>
<dbReference type="STRING" id="945553.A0A0D2LJQ5"/>
<protein>
    <recommendedName>
        <fullName evidence="17">Cytochrome P450</fullName>
    </recommendedName>
</protein>
<evidence type="ECO:0000256" key="13">
    <source>
        <dbReference type="PIRSR" id="PIRSR602401-1"/>
    </source>
</evidence>
<dbReference type="PANTHER" id="PTHR24305:SF166">
    <property type="entry name" value="CYTOCHROME P450 12A4, MITOCHONDRIAL-RELATED"/>
    <property type="match status" value="1"/>
</dbReference>
<evidence type="ECO:0000256" key="5">
    <source>
        <dbReference type="ARBA" id="ARBA00022617"/>
    </source>
</evidence>
<evidence type="ECO:0000313" key="16">
    <source>
        <dbReference type="Proteomes" id="UP000054270"/>
    </source>
</evidence>
<dbReference type="PRINTS" id="PR00463">
    <property type="entry name" value="EP450I"/>
</dbReference>
<dbReference type="OrthoDB" id="1470350at2759"/>
<dbReference type="InterPro" id="IPR050121">
    <property type="entry name" value="Cytochrome_P450_monoxygenase"/>
</dbReference>
<organism evidence="15 16">
    <name type="scientific">Hypholoma sublateritium (strain FD-334 SS-4)</name>
    <dbReference type="NCBI Taxonomy" id="945553"/>
    <lineage>
        <taxon>Eukaryota</taxon>
        <taxon>Fungi</taxon>
        <taxon>Dikarya</taxon>
        <taxon>Basidiomycota</taxon>
        <taxon>Agaricomycotina</taxon>
        <taxon>Agaricomycetes</taxon>
        <taxon>Agaricomycetidae</taxon>
        <taxon>Agaricales</taxon>
        <taxon>Agaricineae</taxon>
        <taxon>Strophariaceae</taxon>
        <taxon>Hypholoma</taxon>
    </lineage>
</organism>
<comment type="cofactor">
    <cofactor evidence="1 13">
        <name>heme</name>
        <dbReference type="ChEBI" id="CHEBI:30413"/>
    </cofactor>
</comment>
<dbReference type="GO" id="GO:0016020">
    <property type="term" value="C:membrane"/>
    <property type="evidence" value="ECO:0007669"/>
    <property type="project" value="UniProtKB-SubCell"/>
</dbReference>
<dbReference type="SUPFAM" id="SSF48264">
    <property type="entry name" value="Cytochrome P450"/>
    <property type="match status" value="1"/>
</dbReference>
<sequence>MDPIQALGLLGISWILWKLLRHWVLPSPLDNIPGPPPEAFLTGVYSKLFSNNAWAYHKTIHSTYGNTMLIHGMLGEKELYTYDPKALHHIFVKDQYVFEESDQFIHTNNLLFGPGLLGTLGNQHRKQRKMLNPVFSIAHMREMTPVFYGISHKLKDAFLKRVQNGPQEIEVVAWMTRTALELVCQSGLGHSFDTLEDDTAPHPYAAAVKTLVPKLSSPMMRYASGFVLPRVCRIGPAFFRRWVVNAFPWKSLHDVRDIIDILNSTSIDIFESKKEALAEGDKGLENQIGQGKDIMSILMRANMTASTEETLSRDELIGQMSTLMFAAMDTTSSALSRLLHLLSLHPEVQNKLRNEINEASDAEGGDLSYDKVVSLPYLDAICRETLRLYSPVVTVNRVARQDTVLPLMNPIKGINGEEMGEIAVRNGTKVTIGLMASNTNPRLWGADADEWKPERWLSPLPDEVTAAHLPGVYSNLMTFIGGSRACIGFKFSQLEMKVVLSLLIQAFRFSPSKAQIFWQMSGIVVPIVVGGDPNTPQLPLVVERV</sequence>
<evidence type="ECO:0000256" key="12">
    <source>
        <dbReference type="ARBA" id="ARBA00023136"/>
    </source>
</evidence>
<comment type="subcellular location">
    <subcellularLocation>
        <location evidence="2">Membrane</location>
    </subcellularLocation>
</comment>
<evidence type="ECO:0000256" key="6">
    <source>
        <dbReference type="ARBA" id="ARBA00022692"/>
    </source>
</evidence>
<keyword evidence="16" id="KW-1185">Reference proteome</keyword>
<keyword evidence="14" id="KW-0732">Signal</keyword>
<evidence type="ECO:0000256" key="8">
    <source>
        <dbReference type="ARBA" id="ARBA00022989"/>
    </source>
</evidence>
<keyword evidence="12" id="KW-0472">Membrane</keyword>
<evidence type="ECO:0000256" key="11">
    <source>
        <dbReference type="ARBA" id="ARBA00023033"/>
    </source>
</evidence>
<keyword evidence="10 13" id="KW-0408">Iron</keyword>
<keyword evidence="6" id="KW-0812">Transmembrane</keyword>
<evidence type="ECO:0000256" key="2">
    <source>
        <dbReference type="ARBA" id="ARBA00004370"/>
    </source>
</evidence>
<dbReference type="GO" id="GO:0005506">
    <property type="term" value="F:iron ion binding"/>
    <property type="evidence" value="ECO:0007669"/>
    <property type="project" value="InterPro"/>
</dbReference>
<keyword evidence="9" id="KW-0560">Oxidoreductase</keyword>
<dbReference type="OMA" id="KVWHQRR"/>
<keyword evidence="7 13" id="KW-0479">Metal-binding</keyword>
<evidence type="ECO:0000256" key="7">
    <source>
        <dbReference type="ARBA" id="ARBA00022723"/>
    </source>
</evidence>
<name>A0A0D2LJQ5_HYPSF</name>
<dbReference type="PANTHER" id="PTHR24305">
    <property type="entry name" value="CYTOCHROME P450"/>
    <property type="match status" value="1"/>
</dbReference>
<reference evidence="16" key="1">
    <citation type="submission" date="2014-04" db="EMBL/GenBank/DDBJ databases">
        <title>Evolutionary Origins and Diversification of the Mycorrhizal Mutualists.</title>
        <authorList>
            <consortium name="DOE Joint Genome Institute"/>
            <consortium name="Mycorrhizal Genomics Consortium"/>
            <person name="Kohler A."/>
            <person name="Kuo A."/>
            <person name="Nagy L.G."/>
            <person name="Floudas D."/>
            <person name="Copeland A."/>
            <person name="Barry K.W."/>
            <person name="Cichocki N."/>
            <person name="Veneault-Fourrey C."/>
            <person name="LaButti K."/>
            <person name="Lindquist E.A."/>
            <person name="Lipzen A."/>
            <person name="Lundell T."/>
            <person name="Morin E."/>
            <person name="Murat C."/>
            <person name="Riley R."/>
            <person name="Ohm R."/>
            <person name="Sun H."/>
            <person name="Tunlid A."/>
            <person name="Henrissat B."/>
            <person name="Grigoriev I.V."/>
            <person name="Hibbett D.S."/>
            <person name="Martin F."/>
        </authorList>
    </citation>
    <scope>NUCLEOTIDE SEQUENCE [LARGE SCALE GENOMIC DNA]</scope>
    <source>
        <strain evidence="16">FD-334 SS-4</strain>
    </source>
</reference>